<name>A0A3P7MH31_CYLGO</name>
<evidence type="ECO:0000313" key="1">
    <source>
        <dbReference type="EMBL" id="VDN22717.1"/>
    </source>
</evidence>
<gene>
    <name evidence="1" type="ORF">CGOC_LOCUS9380</name>
</gene>
<dbReference type="EMBL" id="UYRV01106731">
    <property type="protein sequence ID" value="VDN22717.1"/>
    <property type="molecule type" value="Genomic_DNA"/>
</dbReference>
<evidence type="ECO:0000313" key="2">
    <source>
        <dbReference type="Proteomes" id="UP000271889"/>
    </source>
</evidence>
<sequence length="131" mass="14200">KLIKYVQSKRRANAKDLVAVADGGNAGTVETRGLLAEDKVHALCQKEEPAFEAKTKLKDDVIVSGGTDAVVKEAEFEQSSDDTGRSKEDMCSTTHIMYTIGTRLICVVFQENYMVVSGGTDAVVKLEKTAE</sequence>
<keyword evidence="2" id="KW-1185">Reference proteome</keyword>
<proteinExistence type="predicted"/>
<reference evidence="1 2" key="1">
    <citation type="submission" date="2018-11" db="EMBL/GenBank/DDBJ databases">
        <authorList>
            <consortium name="Pathogen Informatics"/>
        </authorList>
    </citation>
    <scope>NUCLEOTIDE SEQUENCE [LARGE SCALE GENOMIC DNA]</scope>
</reference>
<feature type="non-terminal residue" evidence="1">
    <location>
        <position position="1"/>
    </location>
</feature>
<accession>A0A3P7MH31</accession>
<dbReference type="OrthoDB" id="10501659at2759"/>
<dbReference type="AlphaFoldDB" id="A0A3P7MH31"/>
<protein>
    <submittedName>
        <fullName evidence="1">Uncharacterized protein</fullName>
    </submittedName>
</protein>
<dbReference type="Proteomes" id="UP000271889">
    <property type="component" value="Unassembled WGS sequence"/>
</dbReference>
<organism evidence="1 2">
    <name type="scientific">Cylicostephanus goldi</name>
    <name type="common">Nematode worm</name>
    <dbReference type="NCBI Taxonomy" id="71465"/>
    <lineage>
        <taxon>Eukaryota</taxon>
        <taxon>Metazoa</taxon>
        <taxon>Ecdysozoa</taxon>
        <taxon>Nematoda</taxon>
        <taxon>Chromadorea</taxon>
        <taxon>Rhabditida</taxon>
        <taxon>Rhabditina</taxon>
        <taxon>Rhabditomorpha</taxon>
        <taxon>Strongyloidea</taxon>
        <taxon>Strongylidae</taxon>
        <taxon>Cylicostephanus</taxon>
    </lineage>
</organism>